<evidence type="ECO:0000313" key="3">
    <source>
        <dbReference type="Proteomes" id="UP000276282"/>
    </source>
</evidence>
<feature type="transmembrane region" description="Helical" evidence="1">
    <location>
        <begin position="12"/>
        <end position="34"/>
    </location>
</feature>
<organism evidence="2 3">
    <name type="scientific">Gillisia mitskevichiae</name>
    <dbReference type="NCBI Taxonomy" id="270921"/>
    <lineage>
        <taxon>Bacteria</taxon>
        <taxon>Pseudomonadati</taxon>
        <taxon>Bacteroidota</taxon>
        <taxon>Flavobacteriia</taxon>
        <taxon>Flavobacteriales</taxon>
        <taxon>Flavobacteriaceae</taxon>
        <taxon>Gillisia</taxon>
    </lineage>
</organism>
<keyword evidence="1" id="KW-0812">Transmembrane</keyword>
<keyword evidence="1" id="KW-0472">Membrane</keyword>
<dbReference type="Proteomes" id="UP000276282">
    <property type="component" value="Unassembled WGS sequence"/>
</dbReference>
<protein>
    <submittedName>
        <fullName evidence="2">Uncharacterized protein</fullName>
    </submittedName>
</protein>
<comment type="caution">
    <text evidence="2">The sequence shown here is derived from an EMBL/GenBank/DDBJ whole genome shotgun (WGS) entry which is preliminary data.</text>
</comment>
<dbReference type="RefSeq" id="WP_183075482.1">
    <property type="nucleotide sequence ID" value="NZ_RBLG01000002.1"/>
</dbReference>
<dbReference type="EMBL" id="RBLG01000002">
    <property type="protein sequence ID" value="RKS53687.1"/>
    <property type="molecule type" value="Genomic_DNA"/>
</dbReference>
<keyword evidence="1" id="KW-1133">Transmembrane helix</keyword>
<keyword evidence="3" id="KW-1185">Reference proteome</keyword>
<dbReference type="AlphaFoldDB" id="A0A495PTY8"/>
<proteinExistence type="predicted"/>
<sequence length="45" mass="4927">MILQTIIPLVNWGMGTALIIVFGIVCVALVVLVINMINSDKKKDE</sequence>
<accession>A0A495PTY8</accession>
<evidence type="ECO:0000256" key="1">
    <source>
        <dbReference type="SAM" id="Phobius"/>
    </source>
</evidence>
<evidence type="ECO:0000313" key="2">
    <source>
        <dbReference type="EMBL" id="RKS53687.1"/>
    </source>
</evidence>
<reference evidence="2 3" key="1">
    <citation type="submission" date="2018-10" db="EMBL/GenBank/DDBJ databases">
        <title>Genomic Encyclopedia of Archaeal and Bacterial Type Strains, Phase II (KMG-II): from individual species to whole genera.</title>
        <authorList>
            <person name="Goeker M."/>
        </authorList>
    </citation>
    <scope>NUCLEOTIDE SEQUENCE [LARGE SCALE GENOMIC DNA]</scope>
    <source>
        <strain evidence="2 3">DSM 19839</strain>
    </source>
</reference>
<gene>
    <name evidence="2" type="ORF">BC962_1941</name>
</gene>
<name>A0A495PTY8_9FLAO</name>